<accession>A0A059C374</accession>
<name>A0A059C374_EUCGR</name>
<proteinExistence type="predicted"/>
<organism evidence="1">
    <name type="scientific">Eucalyptus grandis</name>
    <name type="common">Flooded gum</name>
    <dbReference type="NCBI Taxonomy" id="71139"/>
    <lineage>
        <taxon>Eukaryota</taxon>
        <taxon>Viridiplantae</taxon>
        <taxon>Streptophyta</taxon>
        <taxon>Embryophyta</taxon>
        <taxon>Tracheophyta</taxon>
        <taxon>Spermatophyta</taxon>
        <taxon>Magnoliopsida</taxon>
        <taxon>eudicotyledons</taxon>
        <taxon>Gunneridae</taxon>
        <taxon>Pentapetalae</taxon>
        <taxon>rosids</taxon>
        <taxon>malvids</taxon>
        <taxon>Myrtales</taxon>
        <taxon>Myrtaceae</taxon>
        <taxon>Myrtoideae</taxon>
        <taxon>Eucalypteae</taxon>
        <taxon>Eucalyptus</taxon>
    </lineage>
</organism>
<dbReference type="Gramene" id="KCW72704">
    <property type="protein sequence ID" value="KCW72704"/>
    <property type="gene ID" value="EUGRSUZ_E01155"/>
</dbReference>
<dbReference type="AlphaFoldDB" id="A0A059C374"/>
<dbReference type="EMBL" id="KK198757">
    <property type="protein sequence ID" value="KCW72704.1"/>
    <property type="molecule type" value="Genomic_DNA"/>
</dbReference>
<protein>
    <submittedName>
        <fullName evidence="1">Uncharacterized protein</fullName>
    </submittedName>
</protein>
<evidence type="ECO:0000313" key="1">
    <source>
        <dbReference type="EMBL" id="KCW72704.1"/>
    </source>
</evidence>
<reference evidence="1" key="1">
    <citation type="submission" date="2013-07" db="EMBL/GenBank/DDBJ databases">
        <title>The genome of Eucalyptus grandis.</title>
        <authorList>
            <person name="Schmutz J."/>
            <person name="Hayes R."/>
            <person name="Myburg A."/>
            <person name="Tuskan G."/>
            <person name="Grattapaglia D."/>
            <person name="Rokhsar D.S."/>
        </authorList>
    </citation>
    <scope>NUCLEOTIDE SEQUENCE</scope>
    <source>
        <tissue evidence="1">Leaf extractions</tissue>
    </source>
</reference>
<dbReference type="InParanoid" id="A0A059C374"/>
<sequence length="77" mass="9101">MVVMTDVRSIIYSQCKNQLMTRLLAAQYSVYRYPQGYTLLQYIPKSQPEDNSTHFLHSFSLSLFLSFHFWGTVPLKY</sequence>
<gene>
    <name evidence="1" type="ORF">EUGRSUZ_E01155</name>
</gene>